<proteinExistence type="predicted"/>
<dbReference type="EMBL" id="OE840804">
    <property type="protein sequence ID" value="CAD7592701.1"/>
    <property type="molecule type" value="Genomic_DNA"/>
</dbReference>
<accession>A0A7R9JX97</accession>
<sequence>MNHLLCEDVASSAAGRRDRGLSHRNHQLLCPPIRHHDELAASRACSSHSHTPRTVLPVREGRLSTLFTSRNYTISLYTMLDPLANHVNYFFPREKTLREPARCSRGGMLIVARLNITRNDTRHESDIIAKETLKPITTV</sequence>
<reference evidence="1" key="1">
    <citation type="submission" date="2020-11" db="EMBL/GenBank/DDBJ databases">
        <authorList>
            <person name="Tran Van P."/>
        </authorList>
    </citation>
    <scope>NUCLEOTIDE SEQUENCE</scope>
</reference>
<dbReference type="AlphaFoldDB" id="A0A7R9JX97"/>
<evidence type="ECO:0000313" key="1">
    <source>
        <dbReference type="EMBL" id="CAD7592701.1"/>
    </source>
</evidence>
<organism evidence="1">
    <name type="scientific">Timema genevievae</name>
    <name type="common">Walking stick</name>
    <dbReference type="NCBI Taxonomy" id="629358"/>
    <lineage>
        <taxon>Eukaryota</taxon>
        <taxon>Metazoa</taxon>
        <taxon>Ecdysozoa</taxon>
        <taxon>Arthropoda</taxon>
        <taxon>Hexapoda</taxon>
        <taxon>Insecta</taxon>
        <taxon>Pterygota</taxon>
        <taxon>Neoptera</taxon>
        <taxon>Polyneoptera</taxon>
        <taxon>Phasmatodea</taxon>
        <taxon>Timematodea</taxon>
        <taxon>Timematoidea</taxon>
        <taxon>Timematidae</taxon>
        <taxon>Timema</taxon>
    </lineage>
</organism>
<name>A0A7R9JX97_TIMGE</name>
<gene>
    <name evidence="1" type="ORF">TGEB3V08_LOCUS5024</name>
</gene>
<protein>
    <submittedName>
        <fullName evidence="1">Uncharacterized protein</fullName>
    </submittedName>
</protein>